<evidence type="ECO:0000256" key="1">
    <source>
        <dbReference type="SAM" id="MobiDB-lite"/>
    </source>
</evidence>
<organism evidence="2">
    <name type="scientific">Spodoptera frugiperda</name>
    <name type="common">Fall armyworm</name>
    <dbReference type="NCBI Taxonomy" id="7108"/>
    <lineage>
        <taxon>Eukaryota</taxon>
        <taxon>Metazoa</taxon>
        <taxon>Ecdysozoa</taxon>
        <taxon>Arthropoda</taxon>
        <taxon>Hexapoda</taxon>
        <taxon>Insecta</taxon>
        <taxon>Pterygota</taxon>
        <taxon>Neoptera</taxon>
        <taxon>Endopterygota</taxon>
        <taxon>Lepidoptera</taxon>
        <taxon>Glossata</taxon>
        <taxon>Ditrysia</taxon>
        <taxon>Noctuoidea</taxon>
        <taxon>Noctuidae</taxon>
        <taxon>Amphipyrinae</taxon>
        <taxon>Spodoptera</taxon>
    </lineage>
</organism>
<evidence type="ECO:0000313" key="2">
    <source>
        <dbReference type="EMBL" id="SOQ55455.1"/>
    </source>
</evidence>
<dbReference type="AlphaFoldDB" id="A0A2H1WQV8"/>
<dbReference type="EMBL" id="ODYU01010379">
    <property type="protein sequence ID" value="SOQ55455.1"/>
    <property type="molecule type" value="Genomic_DNA"/>
</dbReference>
<reference evidence="2" key="1">
    <citation type="submission" date="2016-07" db="EMBL/GenBank/DDBJ databases">
        <authorList>
            <person name="Bretaudeau A."/>
        </authorList>
    </citation>
    <scope>NUCLEOTIDE SEQUENCE</scope>
    <source>
        <strain evidence="2">Rice</strain>
        <tissue evidence="2">Whole body</tissue>
    </source>
</reference>
<feature type="compositionally biased region" description="Low complexity" evidence="1">
    <location>
        <begin position="47"/>
        <end position="71"/>
    </location>
</feature>
<sequence>MYVPHLHLEAPGARCARIPCARAVCAGILKDRGVLGQQSDHPRPAEARVPGAAPAAPGNPRGRASSSGGAAMSGPARARFIALQLVPATLLLLSWTPTPSSADKKYAQDNKASKAHREILYIDITYNKRVDRSPDDKQSPPSMDRIRNLKVVGKSGIGKIGKETSGNVTRTTKAVFYYTLVAPRYLLTPDTTSGRLGSRVRMQRMTTDERAPPTRFDRKLRYSNL</sequence>
<name>A0A2H1WQV8_SPOFR</name>
<gene>
    <name evidence="2" type="ORF">SFRICE_010348</name>
</gene>
<proteinExistence type="predicted"/>
<protein>
    <submittedName>
        <fullName evidence="2">SFRICE_010348</fullName>
    </submittedName>
</protein>
<accession>A0A2H1WQV8</accession>
<feature type="region of interest" description="Disordered" evidence="1">
    <location>
        <begin position="36"/>
        <end position="71"/>
    </location>
</feature>